<dbReference type="InterPro" id="IPR008565">
    <property type="entry name" value="TtsA-like_GH18_dom"/>
</dbReference>
<dbReference type="EMBL" id="BK032748">
    <property type="protein sequence ID" value="DAF58214.1"/>
    <property type="molecule type" value="Genomic_DNA"/>
</dbReference>
<feature type="transmembrane region" description="Helical" evidence="1">
    <location>
        <begin position="262"/>
        <end position="280"/>
    </location>
</feature>
<dbReference type="InterPro" id="IPR023346">
    <property type="entry name" value="Lysozyme-like_dom_sf"/>
</dbReference>
<organism evidence="4">
    <name type="scientific">Siphoviridae sp. ctMBu2</name>
    <dbReference type="NCBI Taxonomy" id="2827853"/>
    <lineage>
        <taxon>Viruses</taxon>
        <taxon>Duplodnaviria</taxon>
        <taxon>Heunggongvirae</taxon>
        <taxon>Uroviricota</taxon>
        <taxon>Caudoviricetes</taxon>
    </lineage>
</organism>
<accession>A0A8S5T4P1</accession>
<dbReference type="Pfam" id="PF05838">
    <property type="entry name" value="Glyco_hydro_108"/>
    <property type="match status" value="1"/>
</dbReference>
<feature type="domain" description="Peptidoglycan binding" evidence="3">
    <location>
        <begin position="100"/>
        <end position="159"/>
    </location>
</feature>
<keyword evidence="1" id="KW-1133">Transmembrane helix</keyword>
<keyword evidence="1" id="KW-0472">Membrane</keyword>
<sequence length="285" mass="30911">MNADFQTALRLLAKHEGGWSDRDKDADPGGKTMYGITQDTYNDWCVQKGKPRGEVRNIAYAEAAAIYRANYANPIRYEDLPPGIGYAVFDLAVNAGVSKAVRLLQEVLGVKADGIVGSQTLAAVRAANLPELIKRYCAARRKWQLRLKNAKKNPGWVTRINDVERDALRMAGEADKARRPGQSVNDARRAAVAARGDMIAEPPLDHVPDDGRGAKAYGRALAPASEYVAPATGAAALIGAAADTAASAGDLHDNLARFLPPWLWFVVLAGVIGYLCWRVFRARQD</sequence>
<dbReference type="SUPFAM" id="SSF53955">
    <property type="entry name" value="Lysozyme-like"/>
    <property type="match status" value="1"/>
</dbReference>
<dbReference type="Pfam" id="PF09374">
    <property type="entry name" value="PG_binding_3"/>
    <property type="match status" value="1"/>
</dbReference>
<protein>
    <submittedName>
        <fullName evidence="4">Lysozyme</fullName>
    </submittedName>
</protein>
<evidence type="ECO:0000256" key="1">
    <source>
        <dbReference type="SAM" id="Phobius"/>
    </source>
</evidence>
<dbReference type="InterPro" id="IPR018537">
    <property type="entry name" value="Peptidoglycan-bd_3"/>
</dbReference>
<feature type="domain" description="TtsA-like Glycoside hydrolase family 108" evidence="2">
    <location>
        <begin position="12"/>
        <end position="96"/>
    </location>
</feature>
<reference evidence="4" key="1">
    <citation type="journal article" date="2021" name="Proc. Natl. Acad. Sci. U.S.A.">
        <title>A Catalog of Tens of Thousands of Viruses from Human Metagenomes Reveals Hidden Associations with Chronic Diseases.</title>
        <authorList>
            <person name="Tisza M.J."/>
            <person name="Buck C.B."/>
        </authorList>
    </citation>
    <scope>NUCLEOTIDE SEQUENCE</scope>
    <source>
        <strain evidence="4">CtMBu2</strain>
    </source>
</reference>
<proteinExistence type="predicted"/>
<evidence type="ECO:0000313" key="4">
    <source>
        <dbReference type="EMBL" id="DAF58214.1"/>
    </source>
</evidence>
<dbReference type="Gene3D" id="1.20.141.10">
    <property type="entry name" value="Chitosanase, subunit A, domain 1"/>
    <property type="match status" value="1"/>
</dbReference>
<name>A0A8S5T4P1_9CAUD</name>
<keyword evidence="1" id="KW-0812">Transmembrane</keyword>
<evidence type="ECO:0000259" key="3">
    <source>
        <dbReference type="Pfam" id="PF09374"/>
    </source>
</evidence>
<evidence type="ECO:0000259" key="2">
    <source>
        <dbReference type="Pfam" id="PF05838"/>
    </source>
</evidence>